<dbReference type="OrthoDB" id="6132182at2759"/>
<evidence type="ECO:0000256" key="1">
    <source>
        <dbReference type="ARBA" id="ARBA00022723"/>
    </source>
</evidence>
<name>A0A1L7WVJ9_9HELO</name>
<evidence type="ECO:0000313" key="7">
    <source>
        <dbReference type="Proteomes" id="UP000184330"/>
    </source>
</evidence>
<dbReference type="GO" id="GO:0016491">
    <property type="term" value="F:oxidoreductase activity"/>
    <property type="evidence" value="ECO:0007669"/>
    <property type="project" value="InterPro"/>
</dbReference>
<evidence type="ECO:0000313" key="6">
    <source>
        <dbReference type="EMBL" id="CZR56799.1"/>
    </source>
</evidence>
<dbReference type="AlphaFoldDB" id="A0A1L7WVJ9"/>
<keyword evidence="2" id="KW-0186">Copper</keyword>
<dbReference type="PROSITE" id="PS00498">
    <property type="entry name" value="TYROSINASE_2"/>
    <property type="match status" value="1"/>
</dbReference>
<dbReference type="GO" id="GO:0046872">
    <property type="term" value="F:metal ion binding"/>
    <property type="evidence" value="ECO:0007669"/>
    <property type="project" value="UniProtKB-KW"/>
</dbReference>
<evidence type="ECO:0000259" key="4">
    <source>
        <dbReference type="PROSITE" id="PS00497"/>
    </source>
</evidence>
<proteinExistence type="predicted"/>
<dbReference type="InterPro" id="IPR008922">
    <property type="entry name" value="Di-copper_centre_dom_sf"/>
</dbReference>
<reference evidence="6 7" key="1">
    <citation type="submission" date="2016-03" db="EMBL/GenBank/DDBJ databases">
        <authorList>
            <person name="Ploux O."/>
        </authorList>
    </citation>
    <scope>NUCLEOTIDE SEQUENCE [LARGE SCALE GENOMIC DNA]</scope>
    <source>
        <strain evidence="6 7">UAMH 11012</strain>
    </source>
</reference>
<dbReference type="EMBL" id="FJOG01000008">
    <property type="protein sequence ID" value="CZR56799.1"/>
    <property type="molecule type" value="Genomic_DNA"/>
</dbReference>
<dbReference type="PANTHER" id="PTHR11474:SF126">
    <property type="entry name" value="TYROSINASE-LIKE PROTEIN TYR-1-RELATED"/>
    <property type="match status" value="1"/>
</dbReference>
<dbReference type="InterPro" id="IPR050316">
    <property type="entry name" value="Tyrosinase/Hemocyanin"/>
</dbReference>
<organism evidence="6 7">
    <name type="scientific">Phialocephala subalpina</name>
    <dbReference type="NCBI Taxonomy" id="576137"/>
    <lineage>
        <taxon>Eukaryota</taxon>
        <taxon>Fungi</taxon>
        <taxon>Dikarya</taxon>
        <taxon>Ascomycota</taxon>
        <taxon>Pezizomycotina</taxon>
        <taxon>Leotiomycetes</taxon>
        <taxon>Helotiales</taxon>
        <taxon>Mollisiaceae</taxon>
        <taxon>Phialocephala</taxon>
        <taxon>Phialocephala fortinii species complex</taxon>
    </lineage>
</organism>
<sequence length="359" mass="40500">MHFSQVLSSTLLLLTSATAAVAAPIEERTTCKDLAVRKEWRTLSEAERLEYIGAVKCLMSLPAQTGDFFAGAKTRYDDFLALHINSTDYVHFNGPFLPWHRWLLKLWEDELRNTCGYTGYQPWWDLLADNTIEGYPASPLFDDVYGMGGNGPYVEYVNDTSIFPVTTPTEIPGRTGGGCVATGPFANLTINMGMGLDLSYNPHCMRRDFSPLLVSEAFSDANYAAALASENFQELNLNIQGYSFEISGMRLHAGLHIGVGGQVGDQADMWSSPGDPIFWFIHSSLDRLWNNWQRECWNERKTEIMGPDTMFAYPFNFFGDIPYTNITLDYELEYEHFGSNVRIGDIMDVEASNLCYTYE</sequence>
<dbReference type="InterPro" id="IPR002227">
    <property type="entry name" value="Tyrosinase_Cu-bd"/>
</dbReference>
<feature type="domain" description="Tyrosinase copper-binding" evidence="5">
    <location>
        <begin position="275"/>
        <end position="286"/>
    </location>
</feature>
<dbReference type="Pfam" id="PF00264">
    <property type="entry name" value="Tyrosinase"/>
    <property type="match status" value="1"/>
</dbReference>
<dbReference type="STRING" id="576137.A0A1L7WVJ9"/>
<dbReference type="Gene3D" id="1.10.1280.10">
    <property type="entry name" value="Di-copper center containing domain from catechol oxidase"/>
    <property type="match status" value="1"/>
</dbReference>
<evidence type="ECO:0000256" key="2">
    <source>
        <dbReference type="ARBA" id="ARBA00023008"/>
    </source>
</evidence>
<keyword evidence="7" id="KW-1185">Reference proteome</keyword>
<accession>A0A1L7WVJ9</accession>
<feature type="signal peptide" evidence="3">
    <location>
        <begin position="1"/>
        <end position="22"/>
    </location>
</feature>
<evidence type="ECO:0000256" key="3">
    <source>
        <dbReference type="SAM" id="SignalP"/>
    </source>
</evidence>
<feature type="chain" id="PRO_5012001622" description="Tyrosinase copper-binding domain-containing protein" evidence="3">
    <location>
        <begin position="23"/>
        <end position="359"/>
    </location>
</feature>
<feature type="domain" description="Tyrosinase copper-binding" evidence="4">
    <location>
        <begin position="91"/>
        <end position="108"/>
    </location>
</feature>
<dbReference type="PRINTS" id="PR00092">
    <property type="entry name" value="TYROSINASE"/>
</dbReference>
<evidence type="ECO:0000259" key="5">
    <source>
        <dbReference type="PROSITE" id="PS00498"/>
    </source>
</evidence>
<dbReference type="PROSITE" id="PS00497">
    <property type="entry name" value="TYROSINASE_1"/>
    <property type="match status" value="1"/>
</dbReference>
<gene>
    <name evidence="6" type="ORF">PAC_06688</name>
</gene>
<keyword evidence="3" id="KW-0732">Signal</keyword>
<dbReference type="SUPFAM" id="SSF48056">
    <property type="entry name" value="Di-copper centre-containing domain"/>
    <property type="match status" value="1"/>
</dbReference>
<dbReference type="PANTHER" id="PTHR11474">
    <property type="entry name" value="TYROSINASE FAMILY MEMBER"/>
    <property type="match status" value="1"/>
</dbReference>
<keyword evidence="1" id="KW-0479">Metal-binding</keyword>
<protein>
    <recommendedName>
        <fullName evidence="4 5">Tyrosinase copper-binding domain-containing protein</fullName>
    </recommendedName>
</protein>
<dbReference type="Proteomes" id="UP000184330">
    <property type="component" value="Unassembled WGS sequence"/>
</dbReference>